<dbReference type="InterPro" id="IPR052511">
    <property type="entry name" value="ATP-dep_Helicase"/>
</dbReference>
<accession>A0A1M6GS98</accession>
<dbReference type="Proteomes" id="UP000183954">
    <property type="component" value="Unassembled WGS sequence"/>
</dbReference>
<protein>
    <submittedName>
        <fullName evidence="2">Type III restriction enzyme, res subunit</fullName>
    </submittedName>
</protein>
<evidence type="ECO:0000313" key="2">
    <source>
        <dbReference type="EMBL" id="SHJ12833.1"/>
    </source>
</evidence>
<keyword evidence="3" id="KW-1185">Reference proteome</keyword>
<proteinExistence type="predicted"/>
<evidence type="ECO:0000313" key="3">
    <source>
        <dbReference type="Proteomes" id="UP000183954"/>
    </source>
</evidence>
<evidence type="ECO:0000259" key="1">
    <source>
        <dbReference type="Pfam" id="PF04851"/>
    </source>
</evidence>
<dbReference type="GO" id="GO:0005524">
    <property type="term" value="F:ATP binding"/>
    <property type="evidence" value="ECO:0007669"/>
    <property type="project" value="InterPro"/>
</dbReference>
<dbReference type="InterPro" id="IPR006935">
    <property type="entry name" value="Helicase/UvrB_N"/>
</dbReference>
<name>A0A1M6GS98_9FIRM</name>
<dbReference type="EMBL" id="FQXJ01000039">
    <property type="protein sequence ID" value="SHJ12833.1"/>
    <property type="molecule type" value="Genomic_DNA"/>
</dbReference>
<dbReference type="Gene3D" id="3.40.50.300">
    <property type="entry name" value="P-loop containing nucleotide triphosphate hydrolases"/>
    <property type="match status" value="1"/>
</dbReference>
<dbReference type="STRING" id="1121420.SAMN02746098_05207"/>
<sequence>MVGGLKPDYFDHLFVSIQSFNSKDLTEVTSPDFYDYIVIDEFHHAAAPSYQELLEYYKPKVLLGLTATPERADGRSIYTYFQGRVAAEIRLWEAIERKLLSPFHYFGVTDNVDLSQVQWVVWELR</sequence>
<reference evidence="3" key="1">
    <citation type="submission" date="2016-11" db="EMBL/GenBank/DDBJ databases">
        <authorList>
            <person name="Varghese N."/>
            <person name="Submissions S."/>
        </authorList>
    </citation>
    <scope>NUCLEOTIDE SEQUENCE [LARGE SCALE GENOMIC DNA]</scope>
    <source>
        <strain evidence="3">DSM 15449</strain>
    </source>
</reference>
<dbReference type="Pfam" id="PF04851">
    <property type="entry name" value="ResIII"/>
    <property type="match status" value="1"/>
</dbReference>
<dbReference type="PANTHER" id="PTHR47962:SF7">
    <property type="entry name" value="MITOCHONDRIAL ATP-DEPENDENT HELICASE IRC3-RELATED"/>
    <property type="match status" value="1"/>
</dbReference>
<feature type="domain" description="Helicase/UvrB N-terminal" evidence="1">
    <location>
        <begin position="11"/>
        <end position="71"/>
    </location>
</feature>
<gene>
    <name evidence="2" type="ORF">SAMN02746098_05207</name>
</gene>
<dbReference type="GO" id="GO:0016887">
    <property type="term" value="F:ATP hydrolysis activity"/>
    <property type="evidence" value="ECO:0007669"/>
    <property type="project" value="TreeGrafter"/>
</dbReference>
<dbReference type="AlphaFoldDB" id="A0A1M6GS98"/>
<dbReference type="InterPro" id="IPR027417">
    <property type="entry name" value="P-loop_NTPase"/>
</dbReference>
<dbReference type="GO" id="GO:0003677">
    <property type="term" value="F:DNA binding"/>
    <property type="evidence" value="ECO:0007669"/>
    <property type="project" value="InterPro"/>
</dbReference>
<dbReference type="SUPFAM" id="SSF52540">
    <property type="entry name" value="P-loop containing nucleoside triphosphate hydrolases"/>
    <property type="match status" value="1"/>
</dbReference>
<organism evidence="2 3">
    <name type="scientific">Desulfosporosinus lacus DSM 15449</name>
    <dbReference type="NCBI Taxonomy" id="1121420"/>
    <lineage>
        <taxon>Bacteria</taxon>
        <taxon>Bacillati</taxon>
        <taxon>Bacillota</taxon>
        <taxon>Clostridia</taxon>
        <taxon>Eubacteriales</taxon>
        <taxon>Desulfitobacteriaceae</taxon>
        <taxon>Desulfosporosinus</taxon>
    </lineage>
</organism>
<dbReference type="PANTHER" id="PTHR47962">
    <property type="entry name" value="ATP-DEPENDENT HELICASE LHR-RELATED-RELATED"/>
    <property type="match status" value="1"/>
</dbReference>